<dbReference type="EMBL" id="CP045798">
    <property type="protein sequence ID" value="QNB45559.1"/>
    <property type="molecule type" value="Genomic_DNA"/>
</dbReference>
<dbReference type="OrthoDB" id="1722649at2"/>
<gene>
    <name evidence="1" type="ORF">BR63_04035</name>
</gene>
<name>A0A7G6E0F5_THEFR</name>
<reference evidence="1 2" key="1">
    <citation type="journal article" date="2019" name="Front. Microbiol.">
        <title>Thermoanaerosceptrum fracticalcis gen. nov. sp. nov., a Novel Fumarate-Fermenting Microorganism From a Deep Fractured Carbonate Aquifer of the US Great Basin.</title>
        <authorList>
            <person name="Hamilton-Brehm S.D."/>
            <person name="Stewart L.E."/>
            <person name="Zavarin M."/>
            <person name="Caldwell M."/>
            <person name="Lawson P.A."/>
            <person name="Onstott T.C."/>
            <person name="Grzymski J."/>
            <person name="Neveux I."/>
            <person name="Lollar B.S."/>
            <person name="Russell C.E."/>
            <person name="Moser D.P."/>
        </authorList>
    </citation>
    <scope>NUCLEOTIDE SEQUENCE [LARGE SCALE GENOMIC DNA]</scope>
    <source>
        <strain evidence="1 2">DRI-13</strain>
    </source>
</reference>
<protein>
    <recommendedName>
        <fullName evidence="3">2-phosphosulfolactate phosphatase</fullName>
    </recommendedName>
</protein>
<sequence>MAGSWESERSRLTIAYNLSGALEAVKKSALIVVVDVISMSTTLEAVTEAGAVGIWGACPSPKASGNTLVNPFRIGQLAAREAKNKGAEVVIITEPRVGSCEERKANAADVIRGVENEGLPVGEIWPNLGAETAKFTHWHNKVAVAVTDAGGVIYDAVYQLGGMITTATVARTLGMKGVEPALKGVERAIAMAKKSPITLVAASSNALEDVLAVHYLAQLFIARGYCQFMD</sequence>
<dbReference type="KEGG" id="tfr:BR63_04035"/>
<proteinExistence type="predicted"/>
<keyword evidence="2" id="KW-1185">Reference proteome</keyword>
<dbReference type="Proteomes" id="UP000515847">
    <property type="component" value="Chromosome"/>
</dbReference>
<evidence type="ECO:0000313" key="1">
    <source>
        <dbReference type="EMBL" id="QNB45559.1"/>
    </source>
</evidence>
<organism evidence="1 2">
    <name type="scientific">Thermanaerosceptrum fracticalcis</name>
    <dbReference type="NCBI Taxonomy" id="1712410"/>
    <lineage>
        <taxon>Bacteria</taxon>
        <taxon>Bacillati</taxon>
        <taxon>Bacillota</taxon>
        <taxon>Clostridia</taxon>
        <taxon>Eubacteriales</taxon>
        <taxon>Peptococcaceae</taxon>
        <taxon>Thermanaerosceptrum</taxon>
    </lineage>
</organism>
<evidence type="ECO:0000313" key="2">
    <source>
        <dbReference type="Proteomes" id="UP000515847"/>
    </source>
</evidence>
<dbReference type="RefSeq" id="WP_034421442.1">
    <property type="nucleotide sequence ID" value="NZ_CP045798.1"/>
</dbReference>
<evidence type="ECO:0008006" key="3">
    <source>
        <dbReference type="Google" id="ProtNLM"/>
    </source>
</evidence>
<dbReference type="AlphaFoldDB" id="A0A7G6E0F5"/>
<accession>A0A7G6E0F5</accession>